<organism evidence="4 5">
    <name type="scientific">Pseudonocardia aurantiaca</name>
    <dbReference type="NCBI Taxonomy" id="75290"/>
    <lineage>
        <taxon>Bacteria</taxon>
        <taxon>Bacillati</taxon>
        <taxon>Actinomycetota</taxon>
        <taxon>Actinomycetes</taxon>
        <taxon>Pseudonocardiales</taxon>
        <taxon>Pseudonocardiaceae</taxon>
        <taxon>Pseudonocardia</taxon>
    </lineage>
</organism>
<dbReference type="InterPro" id="IPR050832">
    <property type="entry name" value="Bact_Acetyltransf"/>
</dbReference>
<evidence type="ECO:0000313" key="5">
    <source>
        <dbReference type="Proteomes" id="UP001597145"/>
    </source>
</evidence>
<comment type="caution">
    <text evidence="4">The sequence shown here is derived from an EMBL/GenBank/DDBJ whole genome shotgun (WGS) entry which is preliminary data.</text>
</comment>
<name>A0ABW4FLM9_9PSEU</name>
<proteinExistence type="predicted"/>
<evidence type="ECO:0000256" key="2">
    <source>
        <dbReference type="ARBA" id="ARBA00023315"/>
    </source>
</evidence>
<dbReference type="Proteomes" id="UP001597145">
    <property type="component" value="Unassembled WGS sequence"/>
</dbReference>
<dbReference type="CDD" id="cd04301">
    <property type="entry name" value="NAT_SF"/>
    <property type="match status" value="1"/>
</dbReference>
<dbReference type="RefSeq" id="WP_343973702.1">
    <property type="nucleotide sequence ID" value="NZ_BAAAJG010000004.1"/>
</dbReference>
<dbReference type="Gene3D" id="3.40.630.30">
    <property type="match status" value="1"/>
</dbReference>
<keyword evidence="5" id="KW-1185">Reference proteome</keyword>
<dbReference type="SUPFAM" id="SSF55729">
    <property type="entry name" value="Acyl-CoA N-acyltransferases (Nat)"/>
    <property type="match status" value="1"/>
</dbReference>
<gene>
    <name evidence="4" type="ORF">ACFSCY_17400</name>
</gene>
<dbReference type="InterPro" id="IPR000182">
    <property type="entry name" value="GNAT_dom"/>
</dbReference>
<accession>A0ABW4FLM9</accession>
<dbReference type="PANTHER" id="PTHR43877">
    <property type="entry name" value="AMINOALKYLPHOSPHONATE N-ACETYLTRANSFERASE-RELATED-RELATED"/>
    <property type="match status" value="1"/>
</dbReference>
<evidence type="ECO:0000259" key="3">
    <source>
        <dbReference type="PROSITE" id="PS51186"/>
    </source>
</evidence>
<dbReference type="EC" id="2.3.-.-" evidence="4"/>
<keyword evidence="2 4" id="KW-0012">Acyltransferase</keyword>
<evidence type="ECO:0000256" key="1">
    <source>
        <dbReference type="ARBA" id="ARBA00022679"/>
    </source>
</evidence>
<protein>
    <submittedName>
        <fullName evidence="4">GNAT family N-acetyltransferase</fullName>
        <ecNumber evidence="4">2.3.-.-</ecNumber>
    </submittedName>
</protein>
<reference evidence="5" key="1">
    <citation type="journal article" date="2019" name="Int. J. Syst. Evol. Microbiol.">
        <title>The Global Catalogue of Microorganisms (GCM) 10K type strain sequencing project: providing services to taxonomists for standard genome sequencing and annotation.</title>
        <authorList>
            <consortium name="The Broad Institute Genomics Platform"/>
            <consortium name="The Broad Institute Genome Sequencing Center for Infectious Disease"/>
            <person name="Wu L."/>
            <person name="Ma J."/>
        </authorList>
    </citation>
    <scope>NUCLEOTIDE SEQUENCE [LARGE SCALE GENOMIC DNA]</scope>
    <source>
        <strain evidence="5">JCM 12165</strain>
    </source>
</reference>
<dbReference type="EMBL" id="JBHUCP010000010">
    <property type="protein sequence ID" value="MFD1531215.1"/>
    <property type="molecule type" value="Genomic_DNA"/>
</dbReference>
<dbReference type="InterPro" id="IPR016181">
    <property type="entry name" value="Acyl_CoA_acyltransferase"/>
</dbReference>
<feature type="domain" description="N-acetyltransferase" evidence="3">
    <location>
        <begin position="10"/>
        <end position="168"/>
    </location>
</feature>
<dbReference type="PROSITE" id="PS51186">
    <property type="entry name" value="GNAT"/>
    <property type="match status" value="1"/>
</dbReference>
<sequence length="168" mass="17841">MIGQPMIGQTLIRQARAADLEAVVEVFLACWTISYAPLLPAAAHAVMDRETATALWRAALADPTAFVAEHGGGAIGVARCTLVGRGTGRVDSLYVHPRTQGSGLGGRLLAACTDHLLAAGASRATLWVFAPNEPARAFYARHGWQPTGEQRVEPEYGVPEVELARVLT</sequence>
<keyword evidence="1 4" id="KW-0808">Transferase</keyword>
<dbReference type="GO" id="GO:0016746">
    <property type="term" value="F:acyltransferase activity"/>
    <property type="evidence" value="ECO:0007669"/>
    <property type="project" value="UniProtKB-KW"/>
</dbReference>
<dbReference type="Pfam" id="PF00583">
    <property type="entry name" value="Acetyltransf_1"/>
    <property type="match status" value="1"/>
</dbReference>
<evidence type="ECO:0000313" key="4">
    <source>
        <dbReference type="EMBL" id="MFD1531215.1"/>
    </source>
</evidence>